<dbReference type="EMBL" id="SCKW01000008">
    <property type="protein sequence ID" value="RWZ79529.1"/>
    <property type="molecule type" value="Genomic_DNA"/>
</dbReference>
<keyword evidence="3" id="KW-1185">Reference proteome</keyword>
<feature type="transmembrane region" description="Helical" evidence="1">
    <location>
        <begin position="12"/>
        <end position="35"/>
    </location>
</feature>
<name>A0A4Q0AJ21_9BACT</name>
<keyword evidence="1" id="KW-0812">Transmembrane</keyword>
<dbReference type="AlphaFoldDB" id="A0A4Q0AJ21"/>
<dbReference type="Proteomes" id="UP000289269">
    <property type="component" value="Unassembled WGS sequence"/>
</dbReference>
<accession>A0A4Q0AJ21</accession>
<keyword evidence="1" id="KW-1133">Transmembrane helix</keyword>
<keyword evidence="1" id="KW-0472">Membrane</keyword>
<evidence type="ECO:0000313" key="3">
    <source>
        <dbReference type="Proteomes" id="UP000289269"/>
    </source>
</evidence>
<evidence type="ECO:0000313" key="2">
    <source>
        <dbReference type="EMBL" id="RWZ79529.1"/>
    </source>
</evidence>
<evidence type="ECO:0000256" key="1">
    <source>
        <dbReference type="SAM" id="Phobius"/>
    </source>
</evidence>
<reference evidence="2" key="1">
    <citation type="submission" date="2019-01" db="EMBL/GenBank/DDBJ databases">
        <title>Genomic signatures and co-occurrence patterns of the ultra-small Saccharimodia (Patescibacteria phylum) suggest a symbiotic lifestyle.</title>
        <authorList>
            <person name="Lemos L."/>
            <person name="Medeiros J."/>
            <person name="Andreote F."/>
            <person name="Fernandes G."/>
            <person name="Varani A."/>
            <person name="Oliveira G."/>
            <person name="Pylro V."/>
        </authorList>
    </citation>
    <scope>NUCLEOTIDE SEQUENCE [LARGE SCALE GENOMIC DNA]</scope>
    <source>
        <strain evidence="2">AMD01</strain>
    </source>
</reference>
<protein>
    <recommendedName>
        <fullName evidence="4">Type 4 fimbrial biogenesis protein PilX N-terminal domain-containing protein</fullName>
    </recommendedName>
</protein>
<sequence length="379" mass="41348">MVSASRGRPRQNGFVSIFTVLFFIVLITVLTFGFMRVMLNEQRQAVNNALTASAYNAAEAGVEDAKRALLRYQSLSGGTLKTAYQNALSSTTCPGIAGSSDVRKDLNLLWDANNKSVQISNQSAYLESYTCLIIQRNTDDYLGRLTANSSDLIPLRGAAPFTKVEISWHKTSSDADKIPAGYPLAGELYDTGTWASRGYPAMLRAQFMENQQSSFQLNQLDNLNRTVFLQPVRVGSSVPPTGLSLDTYDPKSPSPSKNLQPVSINCSDSAAYACRVIINLDGPMDPGGKLVYLRLSSLYVGTNFQVRLLDGASRIVPFDGVQPLVDSTGKANDAFRRVLSRVRLDVTPFYPAYALEVGNGLCKDLFVGLDASSYRNNCP</sequence>
<organism evidence="2 3">
    <name type="scientific">Candidatus Chaera renei</name>
    <dbReference type="NCBI Taxonomy" id="2506947"/>
    <lineage>
        <taxon>Bacteria</taxon>
        <taxon>Candidatus Saccharimonadota</taxon>
        <taxon>Candidatus Saccharimonadia</taxon>
        <taxon>Candidatus Saccharimonadales</taxon>
        <taxon>Candidatus Saccharimonadaceae</taxon>
        <taxon>Candidatus Chaera</taxon>
    </lineage>
</organism>
<gene>
    <name evidence="2" type="ORF">EOT04_01295</name>
</gene>
<comment type="caution">
    <text evidence="2">The sequence shown here is derived from an EMBL/GenBank/DDBJ whole genome shotgun (WGS) entry which is preliminary data.</text>
</comment>
<evidence type="ECO:0008006" key="4">
    <source>
        <dbReference type="Google" id="ProtNLM"/>
    </source>
</evidence>
<proteinExistence type="predicted"/>